<comment type="PTM">
    <text evidence="15">Phosphorylated.</text>
</comment>
<dbReference type="Proteomes" id="UP000246535">
    <property type="component" value="Segment"/>
</dbReference>
<comment type="PTM">
    <text evidence="15">Sumoylated.</text>
</comment>
<evidence type="ECO:0000256" key="13">
    <source>
        <dbReference type="ARBA" id="ARBA00048988"/>
    </source>
</evidence>
<evidence type="ECO:0000256" key="8">
    <source>
        <dbReference type="ARBA" id="ARBA00022806"/>
    </source>
</evidence>
<name>A0A220IGE8_9PAPI</name>
<dbReference type="GO" id="GO:0005524">
    <property type="term" value="F:ATP binding"/>
    <property type="evidence" value="ECO:0007669"/>
    <property type="project" value="UniProtKB-UniRule"/>
</dbReference>
<keyword evidence="15" id="KW-0832">Ubl conjugation</keyword>
<feature type="compositionally biased region" description="Acidic residues" evidence="17">
    <location>
        <begin position="30"/>
        <end position="46"/>
    </location>
</feature>
<evidence type="ECO:0000256" key="11">
    <source>
        <dbReference type="ARBA" id="ARBA00023235"/>
    </source>
</evidence>
<evidence type="ECO:0000256" key="12">
    <source>
        <dbReference type="ARBA" id="ARBA00034617"/>
    </source>
</evidence>
<evidence type="ECO:0000259" key="18">
    <source>
        <dbReference type="PROSITE" id="PS51206"/>
    </source>
</evidence>
<comment type="function">
    <text evidence="16">ATP-dependent DNA helicase required for initiation of viral DNA replication. It forms a complex with the viral E2 protein. The E1-E2 complex binds to the replication origin which contains binding sites for both proteins.</text>
</comment>
<dbReference type="InterPro" id="IPR027417">
    <property type="entry name" value="P-loop_NTPase"/>
</dbReference>
<evidence type="ECO:0000256" key="4">
    <source>
        <dbReference type="ARBA" id="ARBA00022562"/>
    </source>
</evidence>
<comment type="similarity">
    <text evidence="15 16">Belongs to the papillomaviridae E1 protein family.</text>
</comment>
<dbReference type="Gene3D" id="3.40.50.300">
    <property type="entry name" value="P-loop containing nucleotide triphosphate hydrolases"/>
    <property type="match status" value="1"/>
</dbReference>
<dbReference type="InterPro" id="IPR037102">
    <property type="entry name" value="Znf_lg_T-Ag_D1_dom_sf"/>
</dbReference>
<comment type="catalytic activity">
    <reaction evidence="13 15 16">
        <text>ATP + H2O = ADP + phosphate + H(+)</text>
        <dbReference type="Rhea" id="RHEA:13065"/>
        <dbReference type="ChEBI" id="CHEBI:15377"/>
        <dbReference type="ChEBI" id="CHEBI:15378"/>
        <dbReference type="ChEBI" id="CHEBI:30616"/>
        <dbReference type="ChEBI" id="CHEBI:43474"/>
        <dbReference type="ChEBI" id="CHEBI:456216"/>
        <dbReference type="EC" id="5.6.2.4"/>
    </reaction>
</comment>
<reference evidence="19" key="1">
    <citation type="journal article" date="2017" name="Microbiome">
        <title>Virome comparisons in wild-diseased and healthy captive giant pandas.</title>
        <authorList>
            <person name="Zhang W."/>
            <person name="Yang S."/>
            <person name="Shan T."/>
            <person name="Hou R."/>
            <person name="Liu Z."/>
            <person name="Li W."/>
            <person name="Guo L."/>
            <person name="Wang Y."/>
            <person name="Chen P."/>
            <person name="Wang X."/>
            <person name="Feng F."/>
            <person name="Wang H."/>
            <person name="Chen C."/>
            <person name="Shen Q."/>
            <person name="Zhou C."/>
            <person name="Hua X."/>
            <person name="Cui L."/>
            <person name="Deng X."/>
            <person name="Zhang Z."/>
            <person name="Qi D."/>
            <person name="Delwart E."/>
        </authorList>
    </citation>
    <scope>NUCLEOTIDE SEQUENCE [LARGE SCALE GENOMIC DNA]</scope>
    <source>
        <strain evidence="19">Gpam003</strain>
    </source>
</reference>
<dbReference type="HAMAP" id="MF_04000">
    <property type="entry name" value="PPV_E1"/>
    <property type="match status" value="1"/>
</dbReference>
<evidence type="ECO:0000256" key="9">
    <source>
        <dbReference type="ARBA" id="ARBA00022840"/>
    </source>
</evidence>
<sequence length="637" mass="71814">MEGDDLDRGTADPEEGPSGWYIVREAECRDTDEDEEEEESDGEADLTDLRDDTDLVDQGNSLELFHQREREVDELQVQALKRKYIDKSPSGPKQKPDLDLSPRLDAITITPPKQKAKRRLFEASLDSGLDLSGQNETLCSIGDTEEAQQVQVQQAEGGAQGGSAGGAREGAGAGHGGPAMVQQIMKSSNQRATMHAMFKEAYGMGFGELTRTFKSDKTCNEDWVTAVFGVRPTLYEGLKTLLQAHCEYMYLTSTATRTGLIVLLLLRFKAHKCRDTLVKLLRSMLSVSEYQIMAEPPKVRSVPAALYWYKTSMSSTTDTQGTTPEWISRQTMLSHQTADEQKFDLSAMIQWAFDNEYTDECTIAYEYAKLADEDMNAAAWLSTNAQAKYVKDCCCMVRLYRRGIMRSMTMSEWVQARKDRVKGVGDWRHIVNFLKYQEVEFVGFLGALRHLLNGTPKRNCIAICGPPNTGKSQFCMSLLAFLGGNVISFANAKSQFWLQPLADTRLALLDDATKPCWDYVDTYLRNALDGNPICLDLKHRAPMQIKCPPLLITSNIVVGEDDRWRYLHSRIKCFCFKNEFPFNVSGQPTYCLNDENWKCFFERLWLQLGLKSPEDEGNDGEPQQAFRCGARKPSEPI</sequence>
<evidence type="ECO:0000256" key="5">
    <source>
        <dbReference type="ARBA" id="ARBA00022705"/>
    </source>
</evidence>
<feature type="short sequence motif" description="Nuclear localization signal" evidence="15">
    <location>
        <begin position="81"/>
        <end position="83"/>
    </location>
</feature>
<evidence type="ECO:0000256" key="15">
    <source>
        <dbReference type="HAMAP-Rule" id="MF_04000"/>
    </source>
</evidence>
<dbReference type="EMBL" id="MF327537">
    <property type="protein sequence ID" value="ASH99064.1"/>
    <property type="molecule type" value="Genomic_DNA"/>
</dbReference>
<feature type="modified residue" description="Phosphoserine; by host" evidence="15">
    <location>
        <position position="88"/>
    </location>
</feature>
<dbReference type="PROSITE" id="PS51206">
    <property type="entry name" value="SF3_HELICASE_1"/>
    <property type="match status" value="1"/>
</dbReference>
<comment type="catalytic activity">
    <reaction evidence="12 15">
        <text>Couples ATP hydrolysis with the unwinding of duplex DNA by translocating in the 3'-5' direction.</text>
        <dbReference type="EC" id="5.6.2.4"/>
    </reaction>
</comment>
<dbReference type="GO" id="GO:0043138">
    <property type="term" value="F:3'-5' DNA helicase activity"/>
    <property type="evidence" value="ECO:0007669"/>
    <property type="project" value="UniProtKB-UniRule"/>
</dbReference>
<feature type="modified residue" description="Phosphoserine; by host" evidence="15">
    <location>
        <position position="101"/>
    </location>
</feature>
<proteinExistence type="inferred from homology"/>
<feature type="short sequence motif" description="Nuclear export signal" evidence="15">
    <location>
        <begin position="100"/>
        <end position="109"/>
    </location>
</feature>
<feature type="region of interest" description="Disordered" evidence="17">
    <location>
        <begin position="153"/>
        <end position="177"/>
    </location>
</feature>
<evidence type="ECO:0000256" key="17">
    <source>
        <dbReference type="SAM" id="MobiDB-lite"/>
    </source>
</evidence>
<keyword evidence="15" id="KW-1017">Isopeptide bond</keyword>
<feature type="compositionally biased region" description="Gly residues" evidence="17">
    <location>
        <begin position="158"/>
        <end position="177"/>
    </location>
</feature>
<dbReference type="Gene3D" id="1.10.10.510">
    <property type="entry name" value="Zinc finger, large T-antigen D1 domain"/>
    <property type="match status" value="1"/>
</dbReference>
<protein>
    <recommendedName>
        <fullName evidence="15 16">Replication protein E1</fullName>
        <ecNumber evidence="15 16">5.6.2.4</ecNumber>
    </recommendedName>
    <alternativeName>
        <fullName evidence="15">ATP-dependent helicase E1</fullName>
    </alternativeName>
    <alternativeName>
        <fullName evidence="15">DNA 3'-5' helicase E1</fullName>
    </alternativeName>
</protein>
<comment type="function">
    <text evidence="14 15">ATP-dependent DNA 3'-5' helicase required for initiation of viral DNA replication. It forms a complex with the viral E2 protein. The E1-E2 complex binds to the replication origin which contains binding sites for both proteins. During the initial step, a dimer of E1 interacts with a dimer of protein E2 leading to a complex that binds the viral origin of replication with high specificity. Then, a second dimer of E1 displaces the E2 dimer in an ATP-dependent manner to form the E1 tetramer. Following this, two E1 monomers are added to each half of the site, which results in the formation of two E1 trimers on the viral ori. Subsequently, two hexamers will be created. The double hexamer acts as a bi-directional helicase machinery and unwinds the viral DNA and then recruits the host DNA polymerase to start replication.</text>
</comment>
<keyword evidence="2 15" id="KW-0244">Early protein</keyword>
<comment type="subunit">
    <text evidence="15">Can form hexamers. Interacts with E2 protein; this interaction increases E1 DNA binding specificity. Interacts with host DNA polymerase subunit POLA2. Interacts with host single stranded DNA-binding protein RPA1. Interacts with host TOP1; this interaction stimulates the enzymatic activity of TOP1.</text>
</comment>
<comment type="subcellular location">
    <subcellularLocation>
        <location evidence="1 15">Host nucleus</location>
    </subcellularLocation>
</comment>
<evidence type="ECO:0000256" key="16">
    <source>
        <dbReference type="PIRNR" id="PIRNR003383"/>
    </source>
</evidence>
<dbReference type="InterPro" id="IPR016393">
    <property type="entry name" value="Rep_E1_papillomaV"/>
</dbReference>
<dbReference type="GO" id="GO:0003677">
    <property type="term" value="F:DNA binding"/>
    <property type="evidence" value="ECO:0007669"/>
    <property type="project" value="UniProtKB-UniRule"/>
</dbReference>
<evidence type="ECO:0000256" key="1">
    <source>
        <dbReference type="ARBA" id="ARBA00004147"/>
    </source>
</evidence>
<keyword evidence="7 15" id="KW-0378">Hydrolase</keyword>
<keyword evidence="6 15" id="KW-0547">Nucleotide-binding</keyword>
<dbReference type="GO" id="GO:0016887">
    <property type="term" value="F:ATP hydrolysis activity"/>
    <property type="evidence" value="ECO:0007669"/>
    <property type="project" value="RHEA"/>
</dbReference>
<dbReference type="InterPro" id="IPR046832">
    <property type="entry name" value="PPV_E1_DBD"/>
</dbReference>
<keyword evidence="9 15" id="KW-0067">ATP-binding</keyword>
<dbReference type="Pfam" id="PF00524">
    <property type="entry name" value="PPV_E1_N"/>
    <property type="match status" value="1"/>
</dbReference>
<dbReference type="InterPro" id="IPR014015">
    <property type="entry name" value="Helicase_SF3_DNA-vir"/>
</dbReference>
<evidence type="ECO:0000313" key="19">
    <source>
        <dbReference type="EMBL" id="ASH99064.1"/>
    </source>
</evidence>
<evidence type="ECO:0000256" key="2">
    <source>
        <dbReference type="ARBA" id="ARBA00022518"/>
    </source>
</evidence>
<evidence type="ECO:0000256" key="6">
    <source>
        <dbReference type="ARBA" id="ARBA00022741"/>
    </source>
</evidence>
<evidence type="ECO:0000256" key="3">
    <source>
        <dbReference type="ARBA" id="ARBA00022553"/>
    </source>
</evidence>
<dbReference type="InterPro" id="IPR014000">
    <property type="entry name" value="PPV_DNA_helicase_E1_N"/>
</dbReference>
<feature type="compositionally biased region" description="Basic and acidic residues" evidence="17">
    <location>
        <begin position="1"/>
        <end position="11"/>
    </location>
</feature>
<feature type="region of interest" description="Disordered" evidence="17">
    <location>
        <begin position="1"/>
        <end position="61"/>
    </location>
</feature>
<keyword evidence="11 15" id="KW-0413">Isomerase</keyword>
<dbReference type="Gene3D" id="3.40.1310.10">
    <property type="match status" value="1"/>
</dbReference>
<evidence type="ECO:0000256" key="10">
    <source>
        <dbReference type="ARBA" id="ARBA00023125"/>
    </source>
</evidence>
<keyword evidence="5 15" id="KW-0235">DNA replication</keyword>
<keyword evidence="8 15" id="KW-0347">Helicase</keyword>
<feature type="binding site" evidence="15">
    <location>
        <begin position="465"/>
        <end position="472"/>
    </location>
    <ligand>
        <name>ATP</name>
        <dbReference type="ChEBI" id="CHEBI:30616"/>
    </ligand>
</feature>
<dbReference type="SUPFAM" id="SSF55464">
    <property type="entry name" value="Origin of replication-binding domain, RBD-like"/>
    <property type="match status" value="1"/>
</dbReference>
<dbReference type="SUPFAM" id="SSF52540">
    <property type="entry name" value="P-loop containing nucleoside triphosphate hydrolases"/>
    <property type="match status" value="1"/>
</dbReference>
<comment type="caution">
    <text evidence="15">Lacks conserved residue(s) required for the propagation of feature annotation.</text>
</comment>
<feature type="domain" description="SF3 helicase" evidence="18">
    <location>
        <begin position="439"/>
        <end position="589"/>
    </location>
</feature>
<dbReference type="InterPro" id="IPR001177">
    <property type="entry name" value="PPV_DNA_helicase_E1_C"/>
</dbReference>
<accession>A0A220IGE8</accession>
<evidence type="ECO:0000256" key="14">
    <source>
        <dbReference type="ARBA" id="ARBA00093297"/>
    </source>
</evidence>
<feature type="cross-link" description="Glycyl lysine isopeptide (Lys-Gly) (interchain with G-Cter in SUMO)" evidence="15">
    <location>
        <position position="546"/>
    </location>
</feature>
<dbReference type="Pfam" id="PF00519">
    <property type="entry name" value="PPV_E1_C"/>
    <property type="match status" value="1"/>
</dbReference>
<dbReference type="GO" id="GO:0006260">
    <property type="term" value="P:DNA replication"/>
    <property type="evidence" value="ECO:0007669"/>
    <property type="project" value="UniProtKB-UniRule"/>
</dbReference>
<dbReference type="EC" id="5.6.2.4" evidence="15 16"/>
<keyword evidence="4 15" id="KW-1048">Host nucleus</keyword>
<dbReference type="Pfam" id="PF20450">
    <property type="entry name" value="PPV_E1_DBD"/>
    <property type="match status" value="1"/>
</dbReference>
<evidence type="ECO:0000256" key="7">
    <source>
        <dbReference type="ARBA" id="ARBA00022801"/>
    </source>
</evidence>
<gene>
    <name evidence="15" type="primary">E1</name>
</gene>
<dbReference type="InterPro" id="IPR046935">
    <property type="entry name" value="PPV_E1_DBD_sf"/>
</dbReference>
<dbReference type="GO" id="GO:0042025">
    <property type="term" value="C:host cell nucleus"/>
    <property type="evidence" value="ECO:0007669"/>
    <property type="project" value="UniProtKB-SubCell"/>
</dbReference>
<organism evidence="19">
    <name type="scientific">Ailuropoda melanoleuca papillomavirus 4</name>
    <dbReference type="NCBI Taxonomy" id="2016453"/>
    <lineage>
        <taxon>Viruses</taxon>
        <taxon>Monodnaviria</taxon>
        <taxon>Shotokuvirae</taxon>
        <taxon>Cossaviricota</taxon>
        <taxon>Papovaviricetes</taxon>
        <taxon>Zurhausenvirales</taxon>
        <taxon>Papillomaviridae</taxon>
        <taxon>Firstpapillomavirinae</taxon>
        <taxon>Dyonupapillomavirus</taxon>
        <taxon>Dyonupapillomavirus 1</taxon>
    </lineage>
</organism>
<keyword evidence="10 15" id="KW-0238">DNA-binding</keyword>
<feature type="region of interest" description="Disordered" evidence="17">
    <location>
        <begin position="614"/>
        <end position="637"/>
    </location>
</feature>
<dbReference type="PIRSF" id="PIRSF003383">
    <property type="entry name" value="Rep_E1_papillomaV"/>
    <property type="match status" value="1"/>
</dbReference>
<keyword evidence="3 15" id="KW-0597">Phosphoprotein</keyword>